<evidence type="ECO:0000313" key="1">
    <source>
        <dbReference type="EMBL" id="CAL1401130.1"/>
    </source>
</evidence>
<proteinExistence type="predicted"/>
<evidence type="ECO:0000313" key="2">
    <source>
        <dbReference type="Proteomes" id="UP001497516"/>
    </source>
</evidence>
<gene>
    <name evidence="1" type="ORF">LTRI10_LOCUS41208</name>
</gene>
<name>A0AAV2FS63_9ROSI</name>
<keyword evidence="2" id="KW-1185">Reference proteome</keyword>
<sequence length="152" mass="16748">MNGYRNSAFSARSLATLVTAARRRRSLVIRPPRYGRFIVSREKGPRLNEQALAQNKKFTWFRSSDQVKETAGNWGSSSYQAGELVVNARMKHLSITAGEGSSAQLSPKANIAPPPARDVLIREEGELTELVEPVAKRPRTENTVNVSPDAGQ</sequence>
<organism evidence="1 2">
    <name type="scientific">Linum trigynum</name>
    <dbReference type="NCBI Taxonomy" id="586398"/>
    <lineage>
        <taxon>Eukaryota</taxon>
        <taxon>Viridiplantae</taxon>
        <taxon>Streptophyta</taxon>
        <taxon>Embryophyta</taxon>
        <taxon>Tracheophyta</taxon>
        <taxon>Spermatophyta</taxon>
        <taxon>Magnoliopsida</taxon>
        <taxon>eudicotyledons</taxon>
        <taxon>Gunneridae</taxon>
        <taxon>Pentapetalae</taxon>
        <taxon>rosids</taxon>
        <taxon>fabids</taxon>
        <taxon>Malpighiales</taxon>
        <taxon>Linaceae</taxon>
        <taxon>Linum</taxon>
    </lineage>
</organism>
<dbReference type="EMBL" id="OZ034820">
    <property type="protein sequence ID" value="CAL1401130.1"/>
    <property type="molecule type" value="Genomic_DNA"/>
</dbReference>
<reference evidence="1 2" key="1">
    <citation type="submission" date="2024-04" db="EMBL/GenBank/DDBJ databases">
        <authorList>
            <person name="Fracassetti M."/>
        </authorList>
    </citation>
    <scope>NUCLEOTIDE SEQUENCE [LARGE SCALE GENOMIC DNA]</scope>
</reference>
<accession>A0AAV2FS63</accession>
<protein>
    <submittedName>
        <fullName evidence="1">Uncharacterized protein</fullName>
    </submittedName>
</protein>
<dbReference type="Proteomes" id="UP001497516">
    <property type="component" value="Chromosome 7"/>
</dbReference>
<dbReference type="AlphaFoldDB" id="A0AAV2FS63"/>